<comment type="caution">
    <text evidence="1">The sequence shown here is derived from an EMBL/GenBank/DDBJ whole genome shotgun (WGS) entry which is preliminary data.</text>
</comment>
<name>A0AAD7MXL0_9AGAR</name>
<protein>
    <submittedName>
        <fullName evidence="1">Uncharacterized protein</fullName>
    </submittedName>
</protein>
<reference evidence="1" key="1">
    <citation type="submission" date="2023-03" db="EMBL/GenBank/DDBJ databases">
        <title>Massive genome expansion in bonnet fungi (Mycena s.s.) driven by repeated elements and novel gene families across ecological guilds.</title>
        <authorList>
            <consortium name="Lawrence Berkeley National Laboratory"/>
            <person name="Harder C.B."/>
            <person name="Miyauchi S."/>
            <person name="Viragh M."/>
            <person name="Kuo A."/>
            <person name="Thoen E."/>
            <person name="Andreopoulos B."/>
            <person name="Lu D."/>
            <person name="Skrede I."/>
            <person name="Drula E."/>
            <person name="Henrissat B."/>
            <person name="Morin E."/>
            <person name="Kohler A."/>
            <person name="Barry K."/>
            <person name="LaButti K."/>
            <person name="Morin E."/>
            <person name="Salamov A."/>
            <person name="Lipzen A."/>
            <person name="Mereny Z."/>
            <person name="Hegedus B."/>
            <person name="Baldrian P."/>
            <person name="Stursova M."/>
            <person name="Weitz H."/>
            <person name="Taylor A."/>
            <person name="Grigoriev I.V."/>
            <person name="Nagy L.G."/>
            <person name="Martin F."/>
            <person name="Kauserud H."/>
        </authorList>
    </citation>
    <scope>NUCLEOTIDE SEQUENCE</scope>
    <source>
        <strain evidence="1">CBHHK188m</strain>
    </source>
</reference>
<accession>A0AAD7MXL0</accession>
<keyword evidence="2" id="KW-1185">Reference proteome</keyword>
<gene>
    <name evidence="1" type="ORF">DFH07DRAFT_944259</name>
</gene>
<dbReference type="EMBL" id="JARJLG010000143">
    <property type="protein sequence ID" value="KAJ7737438.1"/>
    <property type="molecule type" value="Genomic_DNA"/>
</dbReference>
<proteinExistence type="predicted"/>
<organism evidence="1 2">
    <name type="scientific">Mycena maculata</name>
    <dbReference type="NCBI Taxonomy" id="230809"/>
    <lineage>
        <taxon>Eukaryota</taxon>
        <taxon>Fungi</taxon>
        <taxon>Dikarya</taxon>
        <taxon>Basidiomycota</taxon>
        <taxon>Agaricomycotina</taxon>
        <taxon>Agaricomycetes</taxon>
        <taxon>Agaricomycetidae</taxon>
        <taxon>Agaricales</taxon>
        <taxon>Marasmiineae</taxon>
        <taxon>Mycenaceae</taxon>
        <taxon>Mycena</taxon>
    </lineage>
</organism>
<evidence type="ECO:0000313" key="1">
    <source>
        <dbReference type="EMBL" id="KAJ7737438.1"/>
    </source>
</evidence>
<dbReference type="Proteomes" id="UP001215280">
    <property type="component" value="Unassembled WGS sequence"/>
</dbReference>
<sequence length="184" mass="21368">MIDPIYLALILCLLATNHTRLLAVVHWILRFLLRPQNHERLVPYYDRQGSHLICLEAPLETHPIGESSPSHDGQFRALFSWQDVLDTNELTINWIYQGAPAIRRVDLHRQPCLCGEKLLLYPCGIESSTYFFRDGAFFVNSGQHTHSKYTHSLVYRPHEPFEFTDYMSKHPIAFKEPSDSEDSE</sequence>
<evidence type="ECO:0000313" key="2">
    <source>
        <dbReference type="Proteomes" id="UP001215280"/>
    </source>
</evidence>
<dbReference type="AlphaFoldDB" id="A0AAD7MXL0"/>